<dbReference type="InterPro" id="IPR019405">
    <property type="entry name" value="Lactonase_7-beta_prop"/>
</dbReference>
<reference evidence="3 4" key="1">
    <citation type="submission" date="2019-03" db="EMBL/GenBank/DDBJ databases">
        <title>Genomic Encyclopedia of Type Strains, Phase IV (KMG-IV): sequencing the most valuable type-strain genomes for metagenomic binning, comparative biology and taxonomic classification.</title>
        <authorList>
            <person name="Goeker M."/>
        </authorList>
    </citation>
    <scope>NUCLEOTIDE SEQUENCE [LARGE SCALE GENOMIC DNA]</scope>
    <source>
        <strain evidence="3 4">DSM 103428</strain>
    </source>
</reference>
<dbReference type="PANTHER" id="PTHR30344">
    <property type="entry name" value="6-PHOSPHOGLUCONOLACTONASE-RELATED"/>
    <property type="match status" value="1"/>
</dbReference>
<keyword evidence="3" id="KW-0413">Isomerase</keyword>
<dbReference type="InterPro" id="IPR015943">
    <property type="entry name" value="WD40/YVTN_repeat-like_dom_sf"/>
</dbReference>
<keyword evidence="2" id="KW-0119">Carbohydrate metabolism</keyword>
<name>A0A4R1L1C4_9BACT</name>
<dbReference type="Proteomes" id="UP000295210">
    <property type="component" value="Unassembled WGS sequence"/>
</dbReference>
<accession>A0A4R1L1C4</accession>
<proteinExistence type="inferred from homology"/>
<sequence>MKLRKSGQILLATVVSLGVGLGLTSCSPSNTIDYVYITNTKANPGQINVYYADSLSGALTQIPDSPYQSGGRNPVGEVTSPNGKNLYVINRDDNNIVQFAIGSDGKLYPLNTYNTPGSEPNAIAINQAGTLLFVADFYQPVSTGAAPYSPTNPGPGDLVVYTINSDGSLGGPVTQTFTQNGTQVSAPYYPLGVGPSGVSALANNGFVYVSDTLAVNGAGCSVGQGGIDGLQVSSAGVLTPAPGTPYCAGTTPSAIASDPTSRFLYVTDSRQNQLIGYTILSTGQLVTFPSGPSNTDVFPDGIVVDPRGQYIYVSNYTSNDVSAYAINQQTGSPSALAGAATYGTGTGPICVIVEPGLARFVYTANFLDNTVTGFQLNPNTGTLILNQNSPYLAAGQPTCAAAVPHGNHAFEHVQSAPGT</sequence>
<dbReference type="GO" id="GO:0016853">
    <property type="term" value="F:isomerase activity"/>
    <property type="evidence" value="ECO:0007669"/>
    <property type="project" value="UniProtKB-KW"/>
</dbReference>
<dbReference type="AlphaFoldDB" id="A0A4R1L1C4"/>
<dbReference type="InterPro" id="IPR050282">
    <property type="entry name" value="Cycloisomerase_2"/>
</dbReference>
<evidence type="ECO:0000313" key="3">
    <source>
        <dbReference type="EMBL" id="TCK70807.1"/>
    </source>
</evidence>
<protein>
    <submittedName>
        <fullName evidence="3">6-phosphogluconolactonase (Cycloisomerase 2 family)</fullName>
    </submittedName>
</protein>
<keyword evidence="2" id="KW-0313">Glucose metabolism</keyword>
<dbReference type="InterPro" id="IPR011045">
    <property type="entry name" value="N2O_reductase_N"/>
</dbReference>
<dbReference type="Gene3D" id="2.130.10.10">
    <property type="entry name" value="YVTN repeat-like/Quinoprotein amine dehydrogenase"/>
    <property type="match status" value="3"/>
</dbReference>
<dbReference type="Pfam" id="PF10282">
    <property type="entry name" value="Lactonase"/>
    <property type="match status" value="2"/>
</dbReference>
<comment type="caution">
    <text evidence="3">The sequence shown here is derived from an EMBL/GenBank/DDBJ whole genome shotgun (WGS) entry which is preliminary data.</text>
</comment>
<organism evidence="3 4">
    <name type="scientific">Acidipila rosea</name>
    <dbReference type="NCBI Taxonomy" id="768535"/>
    <lineage>
        <taxon>Bacteria</taxon>
        <taxon>Pseudomonadati</taxon>
        <taxon>Acidobacteriota</taxon>
        <taxon>Terriglobia</taxon>
        <taxon>Terriglobales</taxon>
        <taxon>Acidobacteriaceae</taxon>
        <taxon>Acidipila</taxon>
    </lineage>
</organism>
<dbReference type="GO" id="GO:0006006">
    <property type="term" value="P:glucose metabolic process"/>
    <property type="evidence" value="ECO:0007669"/>
    <property type="project" value="UniProtKB-KW"/>
</dbReference>
<evidence type="ECO:0000256" key="1">
    <source>
        <dbReference type="ARBA" id="ARBA00005564"/>
    </source>
</evidence>
<dbReference type="SUPFAM" id="SSF50974">
    <property type="entry name" value="Nitrous oxide reductase, N-terminal domain"/>
    <property type="match status" value="1"/>
</dbReference>
<dbReference type="OrthoDB" id="105446at2"/>
<keyword evidence="4" id="KW-1185">Reference proteome</keyword>
<evidence type="ECO:0000256" key="2">
    <source>
        <dbReference type="ARBA" id="ARBA00022526"/>
    </source>
</evidence>
<evidence type="ECO:0000313" key="4">
    <source>
        <dbReference type="Proteomes" id="UP000295210"/>
    </source>
</evidence>
<dbReference type="GO" id="GO:0017057">
    <property type="term" value="F:6-phosphogluconolactonase activity"/>
    <property type="evidence" value="ECO:0007669"/>
    <property type="project" value="TreeGrafter"/>
</dbReference>
<dbReference type="EMBL" id="SMGK01000006">
    <property type="protein sequence ID" value="TCK70807.1"/>
    <property type="molecule type" value="Genomic_DNA"/>
</dbReference>
<dbReference type="PANTHER" id="PTHR30344:SF1">
    <property type="entry name" value="6-PHOSPHOGLUCONOLACTONASE"/>
    <property type="match status" value="1"/>
</dbReference>
<dbReference type="RefSeq" id="WP_131998853.1">
    <property type="nucleotide sequence ID" value="NZ_SMGK01000006.1"/>
</dbReference>
<dbReference type="PROSITE" id="PS51257">
    <property type="entry name" value="PROKAR_LIPOPROTEIN"/>
    <property type="match status" value="1"/>
</dbReference>
<comment type="similarity">
    <text evidence="1">Belongs to the cycloisomerase 2 family.</text>
</comment>
<gene>
    <name evidence="3" type="ORF">C7378_3196</name>
</gene>